<keyword evidence="8 9" id="KW-0961">Cell wall biogenesis/degradation</keyword>
<dbReference type="InterPro" id="IPR023346">
    <property type="entry name" value="Lysozyme-like_dom_sf"/>
</dbReference>
<dbReference type="EMBL" id="CP006918">
    <property type="protein sequence ID" value="AHM78201.1"/>
    <property type="molecule type" value="Genomic_DNA"/>
</dbReference>
<evidence type="ECO:0000256" key="6">
    <source>
        <dbReference type="ARBA" id="ARBA00023237"/>
    </source>
</evidence>
<dbReference type="AlphaFoldDB" id="W8VF46"/>
<keyword evidence="7 9" id="KW-0456">Lyase</keyword>
<dbReference type="HAMAP" id="MF_02016">
    <property type="entry name" value="MltF"/>
    <property type="match status" value="1"/>
</dbReference>
<dbReference type="GO" id="GO:0016798">
    <property type="term" value="F:hydrolase activity, acting on glycosyl bonds"/>
    <property type="evidence" value="ECO:0007669"/>
    <property type="project" value="UniProtKB-KW"/>
</dbReference>
<evidence type="ECO:0000256" key="7">
    <source>
        <dbReference type="ARBA" id="ARBA00023239"/>
    </source>
</evidence>
<evidence type="ECO:0000256" key="5">
    <source>
        <dbReference type="ARBA" id="ARBA00023136"/>
    </source>
</evidence>
<dbReference type="NCBIfam" id="NF008112">
    <property type="entry name" value="PRK10859.1"/>
    <property type="match status" value="1"/>
</dbReference>
<dbReference type="SUPFAM" id="SSF53955">
    <property type="entry name" value="Lysozyme-like"/>
    <property type="match status" value="1"/>
</dbReference>
<protein>
    <recommendedName>
        <fullName evidence="9">Membrane-bound lytic murein transglycosylase F</fullName>
        <ecNumber evidence="9">4.2.2.n1</ecNumber>
    </recommendedName>
    <alternativeName>
        <fullName evidence="9">Murein lyase F</fullName>
    </alternativeName>
</protein>
<keyword evidence="10" id="KW-1133">Transmembrane helix</keyword>
<comment type="similarity">
    <text evidence="2">Belongs to the transglycosylase Slt family.</text>
</comment>
<dbReference type="PROSITE" id="PS00922">
    <property type="entry name" value="TRANSGLYCOSYLASE"/>
    <property type="match status" value="1"/>
</dbReference>
<evidence type="ECO:0000256" key="4">
    <source>
        <dbReference type="ARBA" id="ARBA00022729"/>
    </source>
</evidence>
<dbReference type="FunFam" id="1.10.530.10:FF:000003">
    <property type="entry name" value="Membrane-bound lytic murein transglycosylase F"/>
    <property type="match status" value="1"/>
</dbReference>
<keyword evidence="4 9" id="KW-0732">Signal</keyword>
<feature type="region of interest" description="LT domain" evidence="9">
    <location>
        <begin position="313"/>
        <end position="554"/>
    </location>
</feature>
<reference evidence="12 13" key="1">
    <citation type="journal article" date="2014" name="Proc. Natl. Acad. Sci. U.S.A.">
        <title>Molecular dissection of the evolution of carbapenem-resistant multilocus sequence type 258 Klebsiella pneumoniae.</title>
        <authorList>
            <person name="Deleo F.R."/>
            <person name="Chen L."/>
            <person name="Porcella S.F."/>
            <person name="Martens C.A."/>
            <person name="Kobayashi S.D."/>
            <person name="Porter A.R."/>
            <person name="Chavda K.D."/>
            <person name="Jacobs M.R."/>
            <person name="Mathema B."/>
            <person name="Olsen R.J."/>
            <person name="Bonomo R.A."/>
            <person name="Musser J.M."/>
            <person name="Kreiswirth B.N."/>
        </authorList>
    </citation>
    <scope>NUCLEOTIDE SEQUENCE [LARGE SCALE GENOMIC DNA]</scope>
    <source>
        <strain evidence="12">30684/NJST258_2</strain>
    </source>
</reference>
<dbReference type="GO" id="GO:0071555">
    <property type="term" value="P:cell wall organization"/>
    <property type="evidence" value="ECO:0007669"/>
    <property type="project" value="UniProtKB-KW"/>
</dbReference>
<comment type="similarity">
    <text evidence="3">Belongs to the bacterial solute-binding protein 3 family.</text>
</comment>
<dbReference type="Gene3D" id="3.40.190.10">
    <property type="entry name" value="Periplasmic binding protein-like II"/>
    <property type="match status" value="2"/>
</dbReference>
<comment type="catalytic activity">
    <reaction evidence="1 9">
        <text>Exolytic cleavage of the (1-&gt;4)-beta-glycosidic linkage between N-acetylmuramic acid (MurNAc) and N-acetylglucosamine (GlcNAc) residues in peptidoglycan, from either the reducing or the non-reducing ends of the peptidoglycan chains, with concomitant formation of a 1,6-anhydrobond in the MurNAc residue.</text>
        <dbReference type="EC" id="4.2.2.n1"/>
    </reaction>
</comment>
<keyword evidence="12" id="KW-0326">Glycosidase</keyword>
<dbReference type="Pfam" id="PF01464">
    <property type="entry name" value="SLT"/>
    <property type="match status" value="1"/>
</dbReference>
<comment type="function">
    <text evidence="9">Murein-degrading enzyme that degrades murein glycan strands and insoluble, high-molecular weight murein sacculi, with the concomitant formation of a 1,6-anhydromuramoyl product. Lytic transglycosylases (LTs) play an integral role in the metabolism of the peptidoglycan (PG) sacculus. Their lytic action creates space within the PG sacculus to allow for its expansion as well as for the insertion of various structures such as secretion systems and flagella.</text>
</comment>
<sequence>MTTIANKLPTGALLSRMPHIRRQPCVFSGHRLLRNLKLQKINSLKKLKINYLLIGIVTLLLAAALWPSIPWSGKPENRVAGIIARGELRISTINSPMTFATMNNKAFGLDYELAKQFADYLGVTLKITVRQNISQLFDDLDDGQADMLAAGLVYNQERVKNYQAGPTYYSVSQQLVYRVGNTRPRTLAALTAEQLTIAPGHVAINDLQTLKAEKYPDLAWRVDEKRGTTALMQAVIDGKLDYTIADSVAVSLFQRVHPELAVALDITDEQPVTWFSARDDDNSLSAAMLDFFNNINEDGTLARLEEKYLGHGNDFDYVDTRTFLRAVENILPEVQPLFEKYAREIDWRLLAAIAWQESHWDPQATSPTGVRGMMMLTRNTAQSLGLTDRTDAAQSIDGGMRYLQDMMDKVPDSIPKDERIWFALAAYNMGYAHMLDAMALTRKQKGNPNSWADVKLRLPLLSQKPYYSKLKYGYARGHEAYAYVENIRKYQISLVGYLSEKERQQQQTLALAEDYPAVLPNELEEPQETTLPFFKFRADKQMDNARMKLPGHLY</sequence>
<dbReference type="PANTHER" id="PTHR35936:SF32">
    <property type="entry name" value="MEMBRANE-BOUND LYTIC MUREIN TRANSGLYCOSYLASE F"/>
    <property type="match status" value="1"/>
</dbReference>
<evidence type="ECO:0000256" key="9">
    <source>
        <dbReference type="HAMAP-Rule" id="MF_02016"/>
    </source>
</evidence>
<keyword evidence="10" id="KW-0812">Transmembrane</keyword>
<feature type="domain" description="Solute-binding protein family 3/N-terminal" evidence="11">
    <location>
        <begin position="87"/>
        <end position="312"/>
    </location>
</feature>
<comment type="subcellular location">
    <subcellularLocation>
        <location evidence="9">Cell outer membrane</location>
        <topology evidence="9">Peripheral membrane protein</topology>
    </subcellularLocation>
    <text evidence="9">Attached to the inner leaflet of the outer membrane.</text>
</comment>
<dbReference type="Pfam" id="PF00497">
    <property type="entry name" value="SBP_bac_3"/>
    <property type="match status" value="1"/>
</dbReference>
<evidence type="ECO:0000256" key="10">
    <source>
        <dbReference type="SAM" id="Phobius"/>
    </source>
</evidence>
<evidence type="ECO:0000256" key="8">
    <source>
        <dbReference type="ARBA" id="ARBA00023316"/>
    </source>
</evidence>
<dbReference type="Proteomes" id="UP000019586">
    <property type="component" value="Chromosome"/>
</dbReference>
<keyword evidence="6 9" id="KW-0998">Cell outer membrane</keyword>
<dbReference type="FunFam" id="3.40.190.10:FF:000051">
    <property type="entry name" value="Membrane-bound lytic murein transglycosylase F"/>
    <property type="match status" value="1"/>
</dbReference>
<proteinExistence type="inferred from homology"/>
<accession>W8VF46</accession>
<evidence type="ECO:0000313" key="12">
    <source>
        <dbReference type="EMBL" id="AHM78201.1"/>
    </source>
</evidence>
<keyword evidence="5 9" id="KW-0472">Membrane</keyword>
<dbReference type="PATRIC" id="fig|1420013.3.peg.1359"/>
<evidence type="ECO:0000256" key="2">
    <source>
        <dbReference type="ARBA" id="ARBA00007734"/>
    </source>
</evidence>
<dbReference type="HOGENOM" id="CLU_027494_0_1_6"/>
<dbReference type="GO" id="GO:0016998">
    <property type="term" value="P:cell wall macromolecule catabolic process"/>
    <property type="evidence" value="ECO:0007669"/>
    <property type="project" value="UniProtKB-UniRule"/>
</dbReference>
<dbReference type="GO" id="GO:0009253">
    <property type="term" value="P:peptidoglycan catabolic process"/>
    <property type="evidence" value="ECO:0007669"/>
    <property type="project" value="TreeGrafter"/>
</dbReference>
<dbReference type="PANTHER" id="PTHR35936">
    <property type="entry name" value="MEMBRANE-BOUND LYTIC MUREIN TRANSGLYCOSYLASE F"/>
    <property type="match status" value="1"/>
</dbReference>
<dbReference type="EC" id="4.2.2.n1" evidence="9"/>
<dbReference type="CDD" id="cd13403">
    <property type="entry name" value="MLTF-like"/>
    <property type="match status" value="1"/>
</dbReference>
<comment type="similarity">
    <text evidence="9">In the C-terminal section; belongs to the transglycosylase Slt family.</text>
</comment>
<dbReference type="GO" id="GO:0008933">
    <property type="term" value="F:peptidoglycan lytic transglycosylase activity"/>
    <property type="evidence" value="ECO:0007669"/>
    <property type="project" value="UniProtKB-UniRule"/>
</dbReference>
<comment type="similarity">
    <text evidence="9">In the N-terminal section; belongs to the bacterial solute-binding protein 3 family.</text>
</comment>
<dbReference type="InterPro" id="IPR000189">
    <property type="entry name" value="Transglyc_AS"/>
</dbReference>
<evidence type="ECO:0000256" key="1">
    <source>
        <dbReference type="ARBA" id="ARBA00001420"/>
    </source>
</evidence>
<evidence type="ECO:0000256" key="3">
    <source>
        <dbReference type="ARBA" id="ARBA00010333"/>
    </source>
</evidence>
<organism evidence="12 13">
    <name type="scientific">Klebsiella pneumoniae 30684/NJST258_2</name>
    <dbReference type="NCBI Taxonomy" id="1420013"/>
    <lineage>
        <taxon>Bacteria</taxon>
        <taxon>Pseudomonadati</taxon>
        <taxon>Pseudomonadota</taxon>
        <taxon>Gammaproteobacteria</taxon>
        <taxon>Enterobacterales</taxon>
        <taxon>Enterobacteriaceae</taxon>
        <taxon>Klebsiella/Raoultella group</taxon>
        <taxon>Klebsiella</taxon>
        <taxon>Klebsiella pneumoniae complex</taxon>
    </lineage>
</organism>
<feature type="transmembrane region" description="Helical" evidence="10">
    <location>
        <begin position="49"/>
        <end position="69"/>
    </location>
</feature>
<dbReference type="KEGG" id="kps:KPNJ2_01421"/>
<dbReference type="InterPro" id="IPR008258">
    <property type="entry name" value="Transglycosylase_SLT_dom_1"/>
</dbReference>
<dbReference type="GO" id="GO:0009279">
    <property type="term" value="C:cell outer membrane"/>
    <property type="evidence" value="ECO:0007669"/>
    <property type="project" value="UniProtKB-SubCell"/>
</dbReference>
<name>W8VF46_KLEPN</name>
<dbReference type="SMART" id="SM00062">
    <property type="entry name" value="PBPb"/>
    <property type="match status" value="1"/>
</dbReference>
<gene>
    <name evidence="9" type="primary">mltF</name>
    <name evidence="12" type="ORF">KPNJ2_01421</name>
</gene>
<feature type="active site" evidence="9">
    <location>
        <position position="357"/>
    </location>
</feature>
<dbReference type="Gene3D" id="1.10.530.10">
    <property type="match status" value="1"/>
</dbReference>
<dbReference type="SUPFAM" id="SSF53850">
    <property type="entry name" value="Periplasmic binding protein-like II"/>
    <property type="match status" value="1"/>
</dbReference>
<comment type="domain">
    <text evidence="9">The N-terminal domain does not have lytic activity and probably modulates enzymatic activity. The C-terminal domain is the catalytic active domain.</text>
</comment>
<feature type="region of interest" description="Non-LT domain" evidence="9">
    <location>
        <begin position="65"/>
        <end position="312"/>
    </location>
</feature>
<dbReference type="InterPro" id="IPR001638">
    <property type="entry name" value="Solute-binding_3/MltF_N"/>
</dbReference>
<keyword evidence="12" id="KW-0378">Hydrolase</keyword>
<dbReference type="InterPro" id="IPR023703">
    <property type="entry name" value="MltF"/>
</dbReference>
<evidence type="ECO:0000259" key="11">
    <source>
        <dbReference type="SMART" id="SM00062"/>
    </source>
</evidence>
<evidence type="ECO:0000313" key="13">
    <source>
        <dbReference type="Proteomes" id="UP000019586"/>
    </source>
</evidence>
<dbReference type="CDD" id="cd01009">
    <property type="entry name" value="PBP2_YfhD_N"/>
    <property type="match status" value="1"/>
</dbReference>